<sequence length="291" mass="31593">MPKCINQQSDVSPFPTPPSLSPLNAHHHATEETMPKSSSAKASLVKSTVAALRTAATPYSKPPSWIDYHFLESRPGFHRSTKAQVDRRACQNQTQVDLMQDAGRNQARVLRPTQPPAGVTDKPLLTPLLNPPNPDVYGSPVSGDFASVGDDDTYDLAKDSRSSEDREKDAISPGDYASEGKATGEAGGSPRFTSQARPLQRQLRSRALVCTIHPPQSRADKEEKPEANDANLLRAPKKRTALADYNDDCYDDSDVNEEPESGATPQNNGAATAQDLDDLVDRFALSDGRRS</sequence>
<feature type="compositionally biased region" description="Polar residues" evidence="1">
    <location>
        <begin position="1"/>
        <end position="11"/>
    </location>
</feature>
<gene>
    <name evidence="2" type="ORF">SISNIDRAFT_491380</name>
</gene>
<feature type="compositionally biased region" description="Acidic residues" evidence="1">
    <location>
        <begin position="245"/>
        <end position="260"/>
    </location>
</feature>
<evidence type="ECO:0000256" key="1">
    <source>
        <dbReference type="SAM" id="MobiDB-lite"/>
    </source>
</evidence>
<evidence type="ECO:0000313" key="3">
    <source>
        <dbReference type="Proteomes" id="UP000076722"/>
    </source>
</evidence>
<feature type="compositionally biased region" description="Basic and acidic residues" evidence="1">
    <location>
        <begin position="155"/>
        <end position="170"/>
    </location>
</feature>
<accession>A0A164MVY2</accession>
<name>A0A164MVY2_9AGAM</name>
<organism evidence="2 3">
    <name type="scientific">Sistotremastrum niveocremeum HHB9708</name>
    <dbReference type="NCBI Taxonomy" id="1314777"/>
    <lineage>
        <taxon>Eukaryota</taxon>
        <taxon>Fungi</taxon>
        <taxon>Dikarya</taxon>
        <taxon>Basidiomycota</taxon>
        <taxon>Agaricomycotina</taxon>
        <taxon>Agaricomycetes</taxon>
        <taxon>Sistotremastrales</taxon>
        <taxon>Sistotremastraceae</taxon>
        <taxon>Sertulicium</taxon>
        <taxon>Sertulicium niveocremeum</taxon>
    </lineage>
</organism>
<feature type="compositionally biased region" description="Basic and acidic residues" evidence="1">
    <location>
        <begin position="218"/>
        <end position="227"/>
    </location>
</feature>
<feature type="region of interest" description="Disordered" evidence="1">
    <location>
        <begin position="1"/>
        <end position="42"/>
    </location>
</feature>
<dbReference type="AlphaFoldDB" id="A0A164MVY2"/>
<dbReference type="Proteomes" id="UP000076722">
    <property type="component" value="Unassembled WGS sequence"/>
</dbReference>
<feature type="region of interest" description="Disordered" evidence="1">
    <location>
        <begin position="79"/>
        <end position="277"/>
    </location>
</feature>
<proteinExistence type="predicted"/>
<dbReference type="EMBL" id="KV419457">
    <property type="protein sequence ID" value="KZS87090.1"/>
    <property type="molecule type" value="Genomic_DNA"/>
</dbReference>
<evidence type="ECO:0000313" key="2">
    <source>
        <dbReference type="EMBL" id="KZS87090.1"/>
    </source>
</evidence>
<keyword evidence="3" id="KW-1185">Reference proteome</keyword>
<protein>
    <submittedName>
        <fullName evidence="2">Uncharacterized protein</fullName>
    </submittedName>
</protein>
<reference evidence="2 3" key="1">
    <citation type="journal article" date="2016" name="Mol. Biol. Evol.">
        <title>Comparative Genomics of Early-Diverging Mushroom-Forming Fungi Provides Insights into the Origins of Lignocellulose Decay Capabilities.</title>
        <authorList>
            <person name="Nagy L.G."/>
            <person name="Riley R."/>
            <person name="Tritt A."/>
            <person name="Adam C."/>
            <person name="Daum C."/>
            <person name="Floudas D."/>
            <person name="Sun H."/>
            <person name="Yadav J.S."/>
            <person name="Pangilinan J."/>
            <person name="Larsson K.H."/>
            <person name="Matsuura K."/>
            <person name="Barry K."/>
            <person name="Labutti K."/>
            <person name="Kuo R."/>
            <person name="Ohm R.A."/>
            <person name="Bhattacharya S.S."/>
            <person name="Shirouzu T."/>
            <person name="Yoshinaga Y."/>
            <person name="Martin F.M."/>
            <person name="Grigoriev I.V."/>
            <person name="Hibbett D.S."/>
        </authorList>
    </citation>
    <scope>NUCLEOTIDE SEQUENCE [LARGE SCALE GENOMIC DNA]</scope>
    <source>
        <strain evidence="2 3">HHB9708</strain>
    </source>
</reference>